<keyword evidence="3" id="KW-1185">Reference proteome</keyword>
<name>A0AAF0WGK2_DAUCS</name>
<dbReference type="SUPFAM" id="SSF51126">
    <property type="entry name" value="Pectin lyase-like"/>
    <property type="match status" value="1"/>
</dbReference>
<evidence type="ECO:0000313" key="2">
    <source>
        <dbReference type="EMBL" id="WOG89542.1"/>
    </source>
</evidence>
<accession>A0AAF0WGK2</accession>
<dbReference type="Proteomes" id="UP000077755">
    <property type="component" value="Chromosome 2"/>
</dbReference>
<dbReference type="PANTHER" id="PTHR33928:SF7">
    <property type="entry name" value="POLYGALACTURONASE QRT3"/>
    <property type="match status" value="1"/>
</dbReference>
<sequence>MGRAPILPSKIIWLLSYVITIHAFHDIPSPAHHISAGHYRENTRKMHLDKVTFSQHDSTFRPPSPIRRPSLTTPTTALLKTTPSTSVSAREYHVITYGADPTGKNDSTDAILGAIADAVQGPGHGELMKGILNLGGVRINLDGGIYKISRPLRLPVAGRGNLVVNLLNFYLFSNSFFQVSTFVCMINFLVLDPPCLCFWQ</sequence>
<evidence type="ECO:0008006" key="4">
    <source>
        <dbReference type="Google" id="ProtNLM"/>
    </source>
</evidence>
<gene>
    <name evidence="2" type="ORF">DCAR_0208780</name>
</gene>
<dbReference type="GO" id="GO:0004650">
    <property type="term" value="F:polygalacturonase activity"/>
    <property type="evidence" value="ECO:0007669"/>
    <property type="project" value="InterPro"/>
</dbReference>
<keyword evidence="1" id="KW-0732">Signal</keyword>
<dbReference type="InterPro" id="IPR012334">
    <property type="entry name" value="Pectin_lyas_fold"/>
</dbReference>
<dbReference type="PANTHER" id="PTHR33928">
    <property type="entry name" value="POLYGALACTURONASE QRT3"/>
    <property type="match status" value="1"/>
</dbReference>
<organism evidence="2 3">
    <name type="scientific">Daucus carota subsp. sativus</name>
    <name type="common">Carrot</name>
    <dbReference type="NCBI Taxonomy" id="79200"/>
    <lineage>
        <taxon>Eukaryota</taxon>
        <taxon>Viridiplantae</taxon>
        <taxon>Streptophyta</taxon>
        <taxon>Embryophyta</taxon>
        <taxon>Tracheophyta</taxon>
        <taxon>Spermatophyta</taxon>
        <taxon>Magnoliopsida</taxon>
        <taxon>eudicotyledons</taxon>
        <taxon>Gunneridae</taxon>
        <taxon>Pentapetalae</taxon>
        <taxon>asterids</taxon>
        <taxon>campanulids</taxon>
        <taxon>Apiales</taxon>
        <taxon>Apiaceae</taxon>
        <taxon>Apioideae</taxon>
        <taxon>Scandiceae</taxon>
        <taxon>Daucinae</taxon>
        <taxon>Daucus</taxon>
        <taxon>Daucus sect. Daucus</taxon>
    </lineage>
</organism>
<evidence type="ECO:0000256" key="1">
    <source>
        <dbReference type="SAM" id="SignalP"/>
    </source>
</evidence>
<dbReference type="AlphaFoldDB" id="A0AAF0WGK2"/>
<reference evidence="2" key="1">
    <citation type="journal article" date="2016" name="Nat. Genet.">
        <title>A high-quality carrot genome assembly provides new insights into carotenoid accumulation and asterid genome evolution.</title>
        <authorList>
            <person name="Iorizzo M."/>
            <person name="Ellison S."/>
            <person name="Senalik D."/>
            <person name="Zeng P."/>
            <person name="Satapoomin P."/>
            <person name="Huang J."/>
            <person name="Bowman M."/>
            <person name="Iovene M."/>
            <person name="Sanseverino W."/>
            <person name="Cavagnaro P."/>
            <person name="Yildiz M."/>
            <person name="Macko-Podgorni A."/>
            <person name="Moranska E."/>
            <person name="Grzebelus E."/>
            <person name="Grzebelus D."/>
            <person name="Ashrafi H."/>
            <person name="Zheng Z."/>
            <person name="Cheng S."/>
            <person name="Spooner D."/>
            <person name="Van Deynze A."/>
            <person name="Simon P."/>
        </authorList>
    </citation>
    <scope>NUCLEOTIDE SEQUENCE</scope>
    <source>
        <tissue evidence="2">Leaf</tissue>
    </source>
</reference>
<protein>
    <recommendedName>
        <fullName evidence="4">Pectate lyase superfamily protein domain-containing protein</fullName>
    </recommendedName>
</protein>
<proteinExistence type="predicted"/>
<feature type="chain" id="PRO_5042145353" description="Pectate lyase superfamily protein domain-containing protein" evidence="1">
    <location>
        <begin position="24"/>
        <end position="200"/>
    </location>
</feature>
<reference evidence="2" key="2">
    <citation type="submission" date="2022-03" db="EMBL/GenBank/DDBJ databases">
        <title>Draft title - Genomic analysis of global carrot germplasm unveils the trajectory of domestication and the origin of high carotenoid orange carrot.</title>
        <authorList>
            <person name="Iorizzo M."/>
            <person name="Ellison S."/>
            <person name="Senalik D."/>
            <person name="Macko-Podgorni A."/>
            <person name="Grzebelus D."/>
            <person name="Bostan H."/>
            <person name="Rolling W."/>
            <person name="Curaba J."/>
            <person name="Simon P."/>
        </authorList>
    </citation>
    <scope>NUCLEOTIDE SEQUENCE</scope>
    <source>
        <tissue evidence="2">Leaf</tissue>
    </source>
</reference>
<dbReference type="Gene3D" id="2.160.20.10">
    <property type="entry name" value="Single-stranded right-handed beta-helix, Pectin lyase-like"/>
    <property type="match status" value="1"/>
</dbReference>
<evidence type="ECO:0000313" key="3">
    <source>
        <dbReference type="Proteomes" id="UP000077755"/>
    </source>
</evidence>
<dbReference type="InterPro" id="IPR039279">
    <property type="entry name" value="QRT3-like"/>
</dbReference>
<dbReference type="InterPro" id="IPR011050">
    <property type="entry name" value="Pectin_lyase_fold/virulence"/>
</dbReference>
<dbReference type="EMBL" id="CP093344">
    <property type="protein sequence ID" value="WOG89542.1"/>
    <property type="molecule type" value="Genomic_DNA"/>
</dbReference>
<feature type="signal peptide" evidence="1">
    <location>
        <begin position="1"/>
        <end position="23"/>
    </location>
</feature>